<protein>
    <submittedName>
        <fullName evidence="2">Uncharacterized protein</fullName>
    </submittedName>
</protein>
<dbReference type="EMBL" id="BMNK01000001">
    <property type="protein sequence ID" value="GGP02295.1"/>
    <property type="molecule type" value="Genomic_DNA"/>
</dbReference>
<name>A0A918A031_9ACTN</name>
<reference evidence="2" key="1">
    <citation type="journal article" date="2014" name="Int. J. Syst. Evol. Microbiol.">
        <title>Complete genome sequence of Corynebacterium casei LMG S-19264T (=DSM 44701T), isolated from a smear-ripened cheese.</title>
        <authorList>
            <consortium name="US DOE Joint Genome Institute (JGI-PGF)"/>
            <person name="Walter F."/>
            <person name="Albersmeier A."/>
            <person name="Kalinowski J."/>
            <person name="Ruckert C."/>
        </authorList>
    </citation>
    <scope>NUCLEOTIDE SEQUENCE</scope>
    <source>
        <strain evidence="2">CGMCC 4.7430</strain>
    </source>
</reference>
<accession>A0A918A031</accession>
<feature type="signal peptide" evidence="1">
    <location>
        <begin position="1"/>
        <end position="24"/>
    </location>
</feature>
<organism evidence="2 3">
    <name type="scientific">Nonomuraea glycinis</name>
    <dbReference type="NCBI Taxonomy" id="2047744"/>
    <lineage>
        <taxon>Bacteria</taxon>
        <taxon>Bacillati</taxon>
        <taxon>Actinomycetota</taxon>
        <taxon>Actinomycetes</taxon>
        <taxon>Streptosporangiales</taxon>
        <taxon>Streptosporangiaceae</taxon>
        <taxon>Nonomuraea</taxon>
    </lineage>
</organism>
<gene>
    <name evidence="2" type="ORF">GCM10012278_08960</name>
</gene>
<reference evidence="2" key="2">
    <citation type="submission" date="2020-09" db="EMBL/GenBank/DDBJ databases">
        <authorList>
            <person name="Sun Q."/>
            <person name="Zhou Y."/>
        </authorList>
    </citation>
    <scope>NUCLEOTIDE SEQUENCE</scope>
    <source>
        <strain evidence="2">CGMCC 4.7430</strain>
    </source>
</reference>
<dbReference type="AlphaFoldDB" id="A0A918A031"/>
<evidence type="ECO:0000313" key="3">
    <source>
        <dbReference type="Proteomes" id="UP000660745"/>
    </source>
</evidence>
<proteinExistence type="predicted"/>
<feature type="chain" id="PRO_5039116802" evidence="1">
    <location>
        <begin position="25"/>
        <end position="217"/>
    </location>
</feature>
<dbReference type="Proteomes" id="UP000660745">
    <property type="component" value="Unassembled WGS sequence"/>
</dbReference>
<evidence type="ECO:0000313" key="2">
    <source>
        <dbReference type="EMBL" id="GGP02295.1"/>
    </source>
</evidence>
<dbReference type="PROSITE" id="PS51257">
    <property type="entry name" value="PROKAR_LIPOPROTEIN"/>
    <property type="match status" value="1"/>
</dbReference>
<comment type="caution">
    <text evidence="2">The sequence shown here is derived from an EMBL/GenBank/DDBJ whole genome shotgun (WGS) entry which is preliminary data.</text>
</comment>
<keyword evidence="1" id="KW-0732">Signal</keyword>
<sequence length="217" mass="23930">MRTTNFGYTSSMFILALMVLGCGASGSTAPKVVDGGAARVHIDELLLADGQVPKAIKGRMNISRQLVDVRSSTDVTFIGASAYRIRSWSDKTQGGAPSLSEVVYEFPQQVEAEEYYSERDVGENFHLADGMAATSLDVESSEFAADDHHVFCVAYKKRRTVENCEQWGARMRYKQFVVDLVARQYDANRGYTKIPKHDFLDFVAAADGHIAQLVGNS</sequence>
<evidence type="ECO:0000256" key="1">
    <source>
        <dbReference type="SAM" id="SignalP"/>
    </source>
</evidence>
<keyword evidence="3" id="KW-1185">Reference proteome</keyword>